<accession>D1ADK7</accession>
<organism evidence="1 2">
    <name type="scientific">Thermomonospora curvata (strain ATCC 19995 / DSM 43183 / JCM 3096 / KCTC 9072 / NBRC 15933 / NCIMB 10081 / Henssen B9)</name>
    <dbReference type="NCBI Taxonomy" id="471852"/>
    <lineage>
        <taxon>Bacteria</taxon>
        <taxon>Bacillati</taxon>
        <taxon>Actinomycetota</taxon>
        <taxon>Actinomycetes</taxon>
        <taxon>Streptosporangiales</taxon>
        <taxon>Thermomonosporaceae</taxon>
        <taxon>Thermomonospora</taxon>
    </lineage>
</organism>
<proteinExistence type="predicted"/>
<dbReference type="RefSeq" id="WP_012852251.1">
    <property type="nucleotide sequence ID" value="NC_013510.1"/>
</dbReference>
<keyword evidence="2" id="KW-1185">Reference proteome</keyword>
<dbReference type="AlphaFoldDB" id="D1ADK7"/>
<dbReference type="Proteomes" id="UP000001918">
    <property type="component" value="Chromosome"/>
</dbReference>
<evidence type="ECO:0000313" key="2">
    <source>
        <dbReference type="Proteomes" id="UP000001918"/>
    </source>
</evidence>
<gene>
    <name evidence="1" type="ordered locus">Tcur_1897</name>
</gene>
<reference evidence="1 2" key="1">
    <citation type="journal article" date="2011" name="Stand. Genomic Sci.">
        <title>Complete genome sequence of Thermomonospora curvata type strain (B9).</title>
        <authorList>
            <person name="Chertkov O."/>
            <person name="Sikorski J."/>
            <person name="Nolan M."/>
            <person name="Lapidus A."/>
            <person name="Lucas S."/>
            <person name="Del Rio T.G."/>
            <person name="Tice H."/>
            <person name="Cheng J.F."/>
            <person name="Goodwin L."/>
            <person name="Pitluck S."/>
            <person name="Liolios K."/>
            <person name="Ivanova N."/>
            <person name="Mavromatis K."/>
            <person name="Mikhailova N."/>
            <person name="Ovchinnikova G."/>
            <person name="Pati A."/>
            <person name="Chen A."/>
            <person name="Palaniappan K."/>
            <person name="Djao O.D."/>
            <person name="Land M."/>
            <person name="Hauser L."/>
            <person name="Chang Y.J."/>
            <person name="Jeffries C.D."/>
            <person name="Brettin T."/>
            <person name="Han C."/>
            <person name="Detter J.C."/>
            <person name="Rohde M."/>
            <person name="Goker M."/>
            <person name="Woyke T."/>
            <person name="Bristow J."/>
            <person name="Eisen J.A."/>
            <person name="Markowitz V."/>
            <person name="Hugenholtz P."/>
            <person name="Klenk H.P."/>
            <person name="Kyrpides N.C."/>
        </authorList>
    </citation>
    <scope>NUCLEOTIDE SEQUENCE [LARGE SCALE GENOMIC DNA]</scope>
    <source>
        <strain evidence="2">ATCC 19995 / DSM 43183 / JCM 3096 / KCTC 9072 / NBRC 15933 / NCIMB 10081 / Henssen B9</strain>
    </source>
</reference>
<dbReference type="KEGG" id="tcu:Tcur_1897"/>
<dbReference type="OrthoDB" id="3483217at2"/>
<dbReference type="EMBL" id="CP001738">
    <property type="protein sequence ID" value="ACY97467.1"/>
    <property type="molecule type" value="Genomic_DNA"/>
</dbReference>
<evidence type="ECO:0000313" key="1">
    <source>
        <dbReference type="EMBL" id="ACY97467.1"/>
    </source>
</evidence>
<name>D1ADK7_THECD</name>
<dbReference type="STRING" id="471852.Tcur_1897"/>
<protein>
    <submittedName>
        <fullName evidence="1">Uncharacterized protein</fullName>
    </submittedName>
</protein>
<sequence length="79" mass="8804">MICLSRLGRFHLHRPALRGPAERVLIEIWPTGLTGLALNGYPEPPAGPVRRWSMRPYRAVRYLVPAPRKPAPAGRARAA</sequence>
<dbReference type="HOGENOM" id="CLU_2604880_0_0_11"/>